<evidence type="ECO:0000313" key="2">
    <source>
        <dbReference type="EMBL" id="KYD31741.1"/>
    </source>
</evidence>
<name>A0A150N4V3_9BACL</name>
<sequence length="117" mass="12199">MMDYVMAFIVGGAICAIAQSLMDIGKISQMKMISLLVAVGAILGISGIYDRLIAIAGAGASLPITGFGYFLIKGVLVQKESNGWLAIGAGMFQFAGAILSFTIVLSFFTALICRPKG</sequence>
<dbReference type="AlphaFoldDB" id="A0A150N4V3"/>
<accession>A0A150N4V3</accession>
<keyword evidence="1" id="KW-0472">Membrane</keyword>
<dbReference type="EMBL" id="LQYW01000031">
    <property type="protein sequence ID" value="KYD31741.1"/>
    <property type="molecule type" value="Genomic_DNA"/>
</dbReference>
<organism evidence="2 3">
    <name type="scientific">Parageobacillus toebii</name>
    <dbReference type="NCBI Taxonomy" id="153151"/>
    <lineage>
        <taxon>Bacteria</taxon>
        <taxon>Bacillati</taxon>
        <taxon>Bacillota</taxon>
        <taxon>Bacilli</taxon>
        <taxon>Bacillales</taxon>
        <taxon>Anoxybacillaceae</taxon>
        <taxon>Parageobacillus</taxon>
    </lineage>
</organism>
<evidence type="ECO:0000256" key="1">
    <source>
        <dbReference type="SAM" id="Phobius"/>
    </source>
</evidence>
<comment type="caution">
    <text evidence="2">The sequence shown here is derived from an EMBL/GenBank/DDBJ whole genome shotgun (WGS) entry which is preliminary data.</text>
</comment>
<proteinExistence type="predicted"/>
<evidence type="ECO:0008006" key="4">
    <source>
        <dbReference type="Google" id="ProtNLM"/>
    </source>
</evidence>
<feature type="transmembrane region" description="Helical" evidence="1">
    <location>
        <begin position="32"/>
        <end position="49"/>
    </location>
</feature>
<evidence type="ECO:0000313" key="3">
    <source>
        <dbReference type="Proteomes" id="UP000075324"/>
    </source>
</evidence>
<feature type="transmembrane region" description="Helical" evidence="1">
    <location>
        <begin position="84"/>
        <end position="112"/>
    </location>
</feature>
<protein>
    <recommendedName>
        <fullName evidence="4">Stage V sporulation protein AE</fullName>
    </recommendedName>
</protein>
<dbReference type="PANTHER" id="PTHR38450:SF2">
    <property type="entry name" value="STAGE V SPORULATION PROTEIN AEB"/>
    <property type="match status" value="1"/>
</dbReference>
<keyword evidence="1" id="KW-0812">Transmembrane</keyword>
<reference evidence="2 3" key="1">
    <citation type="submission" date="2016-01" db="EMBL/GenBank/DDBJ databases">
        <title>Draft Genome Sequences of Seven Thermophilic Sporeformers Isolated from Foods.</title>
        <authorList>
            <person name="Berendsen E.M."/>
            <person name="Wells-Bennik M.H."/>
            <person name="Krawcyk A.O."/>
            <person name="De Jong A."/>
            <person name="Holsappel S."/>
            <person name="Eijlander R.T."/>
            <person name="Kuipers O.P."/>
        </authorList>
    </citation>
    <scope>NUCLEOTIDE SEQUENCE [LARGE SCALE GENOMIC DNA]</scope>
    <source>
        <strain evidence="2 3">B4110</strain>
    </source>
</reference>
<gene>
    <name evidence="2" type="ORF">B4110_2433</name>
</gene>
<dbReference type="Pfam" id="PF03862">
    <property type="entry name" value="SpoVAC_SpoVAEB"/>
    <property type="match status" value="1"/>
</dbReference>
<dbReference type="PANTHER" id="PTHR38450">
    <property type="entry name" value="STAGE V SPORULATION PROTEIN AC-RELATED"/>
    <property type="match status" value="1"/>
</dbReference>
<dbReference type="PATRIC" id="fig|153151.4.peg.1918"/>
<dbReference type="InterPro" id="IPR005562">
    <property type="entry name" value="SpoVA"/>
</dbReference>
<dbReference type="Proteomes" id="UP000075324">
    <property type="component" value="Unassembled WGS sequence"/>
</dbReference>
<feature type="transmembrane region" description="Helical" evidence="1">
    <location>
        <begin position="6"/>
        <end position="25"/>
    </location>
</feature>
<feature type="transmembrane region" description="Helical" evidence="1">
    <location>
        <begin position="55"/>
        <end position="72"/>
    </location>
</feature>
<keyword evidence="1" id="KW-1133">Transmembrane helix</keyword>